<evidence type="ECO:0000256" key="8">
    <source>
        <dbReference type="PROSITE-ProRule" id="PRU01360"/>
    </source>
</evidence>
<organism evidence="13 14">
    <name type="scientific">Anseongella ginsenosidimutans</name>
    <dbReference type="NCBI Taxonomy" id="496056"/>
    <lineage>
        <taxon>Bacteria</taxon>
        <taxon>Pseudomonadati</taxon>
        <taxon>Bacteroidota</taxon>
        <taxon>Sphingobacteriia</taxon>
        <taxon>Sphingobacteriales</taxon>
        <taxon>Sphingobacteriaceae</taxon>
        <taxon>Anseongella</taxon>
    </lineage>
</organism>
<dbReference type="InterPro" id="IPR008969">
    <property type="entry name" value="CarboxyPept-like_regulatory"/>
</dbReference>
<evidence type="ECO:0000313" key="13">
    <source>
        <dbReference type="EMBL" id="TCS89264.1"/>
    </source>
</evidence>
<dbReference type="Pfam" id="PF13715">
    <property type="entry name" value="CarbopepD_reg_2"/>
    <property type="match status" value="1"/>
</dbReference>
<feature type="domain" description="TonB-dependent receptor-like beta-barrel" evidence="11">
    <location>
        <begin position="453"/>
        <end position="1070"/>
    </location>
</feature>
<dbReference type="NCBIfam" id="TIGR04057">
    <property type="entry name" value="SusC_RagA_signa"/>
    <property type="match status" value="1"/>
</dbReference>
<dbReference type="Gene3D" id="2.170.130.10">
    <property type="entry name" value="TonB-dependent receptor, plug domain"/>
    <property type="match status" value="1"/>
</dbReference>
<dbReference type="InterPro" id="IPR000531">
    <property type="entry name" value="Beta-barrel_TonB"/>
</dbReference>
<dbReference type="InterPro" id="IPR023996">
    <property type="entry name" value="TonB-dep_OMP_SusC/RagA"/>
</dbReference>
<evidence type="ECO:0000259" key="12">
    <source>
        <dbReference type="Pfam" id="PF07715"/>
    </source>
</evidence>
<dbReference type="Proteomes" id="UP000295807">
    <property type="component" value="Unassembled WGS sequence"/>
</dbReference>
<feature type="chain" id="PRO_5020195395" evidence="10">
    <location>
        <begin position="32"/>
        <end position="1127"/>
    </location>
</feature>
<feature type="domain" description="TonB-dependent receptor plug" evidence="12">
    <location>
        <begin position="227"/>
        <end position="333"/>
    </location>
</feature>
<dbReference type="InterPro" id="IPR023997">
    <property type="entry name" value="TonB-dep_OMP_SusC/RagA_CS"/>
</dbReference>
<evidence type="ECO:0000256" key="3">
    <source>
        <dbReference type="ARBA" id="ARBA00022452"/>
    </source>
</evidence>
<evidence type="ECO:0000256" key="9">
    <source>
        <dbReference type="RuleBase" id="RU003357"/>
    </source>
</evidence>
<evidence type="ECO:0000259" key="11">
    <source>
        <dbReference type="Pfam" id="PF00593"/>
    </source>
</evidence>
<dbReference type="InterPro" id="IPR036942">
    <property type="entry name" value="Beta-barrel_TonB_sf"/>
</dbReference>
<proteinExistence type="inferred from homology"/>
<dbReference type="SUPFAM" id="SSF56935">
    <property type="entry name" value="Porins"/>
    <property type="match status" value="1"/>
</dbReference>
<dbReference type="GO" id="GO:0009279">
    <property type="term" value="C:cell outer membrane"/>
    <property type="evidence" value="ECO:0007669"/>
    <property type="project" value="UniProtKB-SubCell"/>
</dbReference>
<keyword evidence="10" id="KW-0732">Signal</keyword>
<evidence type="ECO:0000313" key="14">
    <source>
        <dbReference type="Proteomes" id="UP000295807"/>
    </source>
</evidence>
<keyword evidence="5 9" id="KW-0798">TonB box</keyword>
<evidence type="ECO:0000256" key="2">
    <source>
        <dbReference type="ARBA" id="ARBA00022448"/>
    </source>
</evidence>
<evidence type="ECO:0000256" key="10">
    <source>
        <dbReference type="SAM" id="SignalP"/>
    </source>
</evidence>
<dbReference type="PROSITE" id="PS52016">
    <property type="entry name" value="TONB_DEPENDENT_REC_3"/>
    <property type="match status" value="1"/>
</dbReference>
<keyword evidence="6 8" id="KW-0472">Membrane</keyword>
<evidence type="ECO:0000256" key="5">
    <source>
        <dbReference type="ARBA" id="ARBA00023077"/>
    </source>
</evidence>
<dbReference type="Pfam" id="PF00593">
    <property type="entry name" value="TonB_dep_Rec_b-barrel"/>
    <property type="match status" value="1"/>
</dbReference>
<comment type="caution">
    <text evidence="13">The sequence shown here is derived from an EMBL/GenBank/DDBJ whole genome shotgun (WGS) entry which is preliminary data.</text>
</comment>
<evidence type="ECO:0000256" key="6">
    <source>
        <dbReference type="ARBA" id="ARBA00023136"/>
    </source>
</evidence>
<keyword evidence="7 8" id="KW-0998">Cell outer membrane</keyword>
<evidence type="ECO:0000256" key="1">
    <source>
        <dbReference type="ARBA" id="ARBA00004571"/>
    </source>
</evidence>
<dbReference type="Gene3D" id="2.60.40.1120">
    <property type="entry name" value="Carboxypeptidase-like, regulatory domain"/>
    <property type="match status" value="1"/>
</dbReference>
<dbReference type="AlphaFoldDB" id="A0A4R3KWB0"/>
<dbReference type="SUPFAM" id="SSF49464">
    <property type="entry name" value="Carboxypeptidase regulatory domain-like"/>
    <property type="match status" value="1"/>
</dbReference>
<gene>
    <name evidence="13" type="ORF">EDD80_102458</name>
</gene>
<dbReference type="InterPro" id="IPR037066">
    <property type="entry name" value="Plug_dom_sf"/>
</dbReference>
<evidence type="ECO:0000256" key="7">
    <source>
        <dbReference type="ARBA" id="ARBA00023237"/>
    </source>
</evidence>
<comment type="similarity">
    <text evidence="8 9">Belongs to the TonB-dependent receptor family.</text>
</comment>
<dbReference type="Pfam" id="PF07715">
    <property type="entry name" value="Plug"/>
    <property type="match status" value="1"/>
</dbReference>
<sequence length="1127" mass="124293">MKKRPKKSIVMAMKLSLLPSLLLMLGFCANAEESAGQKVLAQKLSLESEGKALREVLKDIEKETDVQFMYSPELINAGSKVTLDVRNKSLDRILEELLDPLQIDYEVINRYILLNKTGLASDPGIRFAEWGLQLLTVKGTVRDKEGSPMAGINIVEKGTTNGTITDENGNFSLTVTNENAVLVFSFIGFTTREVAVGEQSVINITLEEDLQQLEEVVVVGYGTQRREAVTGSVVSISGDKMREVPSSNISQALQGRLPGVEISQTSSKPGATMQIRIRGTRSLTASNDPLIVLDGIPFAGSIADINPNDIKSVDILKDASATAIYGSRGANGVILVTTRKGRPGQEAKVNYNSYYGAKTVFAEYPMMDGPEFVALRKAAGQFTNALDEADDVNTDWQDLLYRTGVVTSHDVSITGGTQKGSYNFGAGYYHDEGLIPGQQYNRFSLRGSIDQQVGEYFRFGFTTNNNYNITEGSQVGLYGILSMSPTANPYNEDGSWKRTVNMPLDEQWVYSRELLEGLEDKWLDETRAYGTYNALYGEVKIPGIEGLSYRANIGLDYRQSNGGAYTAEGINSSNATTPSSASISNSHTYHWAVENLLTYDRSFDKHRLNVIGLYSVEQNKYNRSAMSARDIPADAFQFYNIGQAAGEITVNPEDQDYQVSGLMSWMGRVMYSYDDRYMLTATLRSDGSSRLAEGHKWHTYPAVSAGWNIGNMPFMENLAAVNRLKLRVGYGQTSNQAIAPYATLGRLSTRPYNFGDDSYATGFYVSTLPNSNLGWEYSETWNYGLDFTILNNRLSGTIEYYTTNTKDILLNVNLPGTSGVGSYTANIGETRNKGLELSLSGLILDNVNGWTWDVGINVYGNRNELVSLASGQERDESNWWFTGHPVNVIYDYEKTGLWQEDDPYLDILEPGGNAGMIKVKYTGVYNADGSPVRAIGPEDRQIMSVEPEFQGGFNTRVSYKGFDLSTVAAFKSGGILISTLHSGAGYLNMLSGRRGNVKVDYWTPENTGARYPKPGGITSGDNPKYANTLGYFEASYLKIRALSLGYDLSRNGWLQNTGIDQLRLYFTVQNAFVLFSPFHRETGLDPETNSYGDENAAVTTAYQSRLLTIGTNAPATRNYMLGINLTF</sequence>
<keyword evidence="14" id="KW-1185">Reference proteome</keyword>
<keyword evidence="3 8" id="KW-1134">Transmembrane beta strand</keyword>
<keyword evidence="2 8" id="KW-0813">Transport</keyword>
<accession>A0A4R3KWB0</accession>
<keyword evidence="4 8" id="KW-0812">Transmembrane</keyword>
<dbReference type="InterPro" id="IPR039426">
    <property type="entry name" value="TonB-dep_rcpt-like"/>
</dbReference>
<evidence type="ECO:0000256" key="4">
    <source>
        <dbReference type="ARBA" id="ARBA00022692"/>
    </source>
</evidence>
<dbReference type="EMBL" id="SMAD01000002">
    <property type="protein sequence ID" value="TCS89264.1"/>
    <property type="molecule type" value="Genomic_DNA"/>
</dbReference>
<feature type="signal peptide" evidence="10">
    <location>
        <begin position="1"/>
        <end position="31"/>
    </location>
</feature>
<dbReference type="FunFam" id="2.170.130.10:FF:000008">
    <property type="entry name" value="SusC/RagA family TonB-linked outer membrane protein"/>
    <property type="match status" value="1"/>
</dbReference>
<comment type="subcellular location">
    <subcellularLocation>
        <location evidence="1 8">Cell outer membrane</location>
        <topology evidence="1 8">Multi-pass membrane protein</topology>
    </subcellularLocation>
</comment>
<dbReference type="Gene3D" id="2.40.170.20">
    <property type="entry name" value="TonB-dependent receptor, beta-barrel domain"/>
    <property type="match status" value="1"/>
</dbReference>
<reference evidence="13 14" key="1">
    <citation type="submission" date="2019-03" db="EMBL/GenBank/DDBJ databases">
        <title>Genomic Encyclopedia of Type Strains, Phase IV (KMG-IV): sequencing the most valuable type-strain genomes for metagenomic binning, comparative biology and taxonomic classification.</title>
        <authorList>
            <person name="Goeker M."/>
        </authorList>
    </citation>
    <scope>NUCLEOTIDE SEQUENCE [LARGE SCALE GENOMIC DNA]</scope>
    <source>
        <strain evidence="13 14">DSM 21100</strain>
    </source>
</reference>
<dbReference type="InterPro" id="IPR012910">
    <property type="entry name" value="Plug_dom"/>
</dbReference>
<name>A0A4R3KWB0_9SPHI</name>
<protein>
    <submittedName>
        <fullName evidence="13">TonB-linked SusC/RagA family outer membrane protein</fullName>
    </submittedName>
</protein>
<dbReference type="NCBIfam" id="TIGR04056">
    <property type="entry name" value="OMP_RagA_SusC"/>
    <property type="match status" value="1"/>
</dbReference>